<feature type="short sequence motif" description="Q motif" evidence="5">
    <location>
        <begin position="8"/>
        <end position="36"/>
    </location>
</feature>
<keyword evidence="3 10" id="KW-0347">Helicase</keyword>
<dbReference type="PANTHER" id="PTHR47963">
    <property type="entry name" value="DEAD-BOX ATP-DEPENDENT RNA HELICASE 47, MITOCHONDRIAL"/>
    <property type="match status" value="1"/>
</dbReference>
<feature type="compositionally biased region" description="Basic residues" evidence="6">
    <location>
        <begin position="425"/>
        <end position="445"/>
    </location>
</feature>
<dbReference type="RefSeq" id="WP_072774957.1">
    <property type="nucleotide sequence ID" value="NZ_FRDN01000019.1"/>
</dbReference>
<name>A0A1M7UWN0_9FIRM</name>
<dbReference type="AlphaFoldDB" id="A0A1M7UWN0"/>
<dbReference type="PROSITE" id="PS51195">
    <property type="entry name" value="Q_MOTIF"/>
    <property type="match status" value="1"/>
</dbReference>
<dbReference type="InterPro" id="IPR027417">
    <property type="entry name" value="P-loop_NTPase"/>
</dbReference>
<dbReference type="Proteomes" id="UP000184010">
    <property type="component" value="Unassembled WGS sequence"/>
</dbReference>
<dbReference type="GO" id="GO:0009409">
    <property type="term" value="P:response to cold"/>
    <property type="evidence" value="ECO:0007669"/>
    <property type="project" value="TreeGrafter"/>
</dbReference>
<organism evidence="10 11">
    <name type="scientific">Desulfitobacterium chlororespirans DSM 11544</name>
    <dbReference type="NCBI Taxonomy" id="1121395"/>
    <lineage>
        <taxon>Bacteria</taxon>
        <taxon>Bacillati</taxon>
        <taxon>Bacillota</taxon>
        <taxon>Clostridia</taxon>
        <taxon>Eubacteriales</taxon>
        <taxon>Desulfitobacteriaceae</taxon>
        <taxon>Desulfitobacterium</taxon>
    </lineage>
</organism>
<dbReference type="InterPro" id="IPR011545">
    <property type="entry name" value="DEAD/DEAH_box_helicase_dom"/>
</dbReference>
<feature type="compositionally biased region" description="Basic and acidic residues" evidence="6">
    <location>
        <begin position="404"/>
        <end position="424"/>
    </location>
</feature>
<evidence type="ECO:0000259" key="7">
    <source>
        <dbReference type="PROSITE" id="PS51192"/>
    </source>
</evidence>
<dbReference type="GO" id="GO:0005840">
    <property type="term" value="C:ribosome"/>
    <property type="evidence" value="ECO:0007669"/>
    <property type="project" value="TreeGrafter"/>
</dbReference>
<dbReference type="InterPro" id="IPR014014">
    <property type="entry name" value="RNA_helicase_DEAD_Q_motif"/>
</dbReference>
<dbReference type="CDD" id="cd18787">
    <property type="entry name" value="SF2_C_DEAD"/>
    <property type="match status" value="1"/>
</dbReference>
<dbReference type="InterPro" id="IPR014001">
    <property type="entry name" value="Helicase_ATP-bd"/>
</dbReference>
<evidence type="ECO:0000313" key="10">
    <source>
        <dbReference type="EMBL" id="SHN87365.1"/>
    </source>
</evidence>
<evidence type="ECO:0000313" key="11">
    <source>
        <dbReference type="Proteomes" id="UP000184010"/>
    </source>
</evidence>
<protein>
    <submittedName>
        <fullName evidence="10">Superfamily II DNA and RNA helicase</fullName>
    </submittedName>
</protein>
<dbReference type="PANTHER" id="PTHR47963:SF7">
    <property type="entry name" value="ATP-DEPENDENT RNA HELICASE YFML-RELATED"/>
    <property type="match status" value="1"/>
</dbReference>
<evidence type="ECO:0000256" key="2">
    <source>
        <dbReference type="ARBA" id="ARBA00022801"/>
    </source>
</evidence>
<dbReference type="GO" id="GO:0033592">
    <property type="term" value="F:RNA strand annealing activity"/>
    <property type="evidence" value="ECO:0007669"/>
    <property type="project" value="TreeGrafter"/>
</dbReference>
<dbReference type="InterPro" id="IPR001650">
    <property type="entry name" value="Helicase_C-like"/>
</dbReference>
<dbReference type="InterPro" id="IPR044742">
    <property type="entry name" value="DEAD/DEAH_RhlB"/>
</dbReference>
<dbReference type="STRING" id="1121395.SAMN02745215_04866"/>
<keyword evidence="2" id="KW-0378">Hydrolase</keyword>
<dbReference type="Pfam" id="PF00271">
    <property type="entry name" value="Helicase_C"/>
    <property type="match status" value="1"/>
</dbReference>
<gene>
    <name evidence="10" type="ORF">SAMN02745215_04866</name>
</gene>
<dbReference type="SMART" id="SM00490">
    <property type="entry name" value="HELICc"/>
    <property type="match status" value="1"/>
</dbReference>
<dbReference type="PROSITE" id="PS51192">
    <property type="entry name" value="HELICASE_ATP_BIND_1"/>
    <property type="match status" value="1"/>
</dbReference>
<evidence type="ECO:0000256" key="6">
    <source>
        <dbReference type="SAM" id="MobiDB-lite"/>
    </source>
</evidence>
<dbReference type="CDD" id="cd00268">
    <property type="entry name" value="DEADc"/>
    <property type="match status" value="1"/>
</dbReference>
<feature type="domain" description="Helicase ATP-binding" evidence="7">
    <location>
        <begin position="39"/>
        <end position="211"/>
    </location>
</feature>
<feature type="domain" description="DEAD-box RNA helicase Q" evidence="9">
    <location>
        <begin position="8"/>
        <end position="36"/>
    </location>
</feature>
<keyword evidence="4" id="KW-0067">ATP-binding</keyword>
<dbReference type="EMBL" id="FRDN01000019">
    <property type="protein sequence ID" value="SHN87365.1"/>
    <property type="molecule type" value="Genomic_DNA"/>
</dbReference>
<evidence type="ECO:0000259" key="8">
    <source>
        <dbReference type="PROSITE" id="PS51194"/>
    </source>
</evidence>
<dbReference type="SMART" id="SM00487">
    <property type="entry name" value="DEXDc"/>
    <property type="match status" value="1"/>
</dbReference>
<dbReference type="PROSITE" id="PS51194">
    <property type="entry name" value="HELICASE_CTER"/>
    <property type="match status" value="1"/>
</dbReference>
<dbReference type="GO" id="GO:0005524">
    <property type="term" value="F:ATP binding"/>
    <property type="evidence" value="ECO:0007669"/>
    <property type="project" value="UniProtKB-KW"/>
</dbReference>
<evidence type="ECO:0000256" key="1">
    <source>
        <dbReference type="ARBA" id="ARBA00022741"/>
    </source>
</evidence>
<evidence type="ECO:0000259" key="9">
    <source>
        <dbReference type="PROSITE" id="PS51195"/>
    </source>
</evidence>
<proteinExistence type="predicted"/>
<reference evidence="11" key="1">
    <citation type="submission" date="2016-12" db="EMBL/GenBank/DDBJ databases">
        <authorList>
            <person name="Varghese N."/>
            <person name="Submissions S."/>
        </authorList>
    </citation>
    <scope>NUCLEOTIDE SEQUENCE [LARGE SCALE GENOMIC DNA]</scope>
    <source>
        <strain evidence="11">DSM 11544</strain>
    </source>
</reference>
<dbReference type="Pfam" id="PF00270">
    <property type="entry name" value="DEAD"/>
    <property type="match status" value="1"/>
</dbReference>
<keyword evidence="1" id="KW-0547">Nucleotide-binding</keyword>
<dbReference type="GO" id="GO:0003724">
    <property type="term" value="F:RNA helicase activity"/>
    <property type="evidence" value="ECO:0007669"/>
    <property type="project" value="InterPro"/>
</dbReference>
<feature type="domain" description="Helicase C-terminal" evidence="8">
    <location>
        <begin position="238"/>
        <end position="382"/>
    </location>
</feature>
<dbReference type="InterPro" id="IPR050547">
    <property type="entry name" value="DEAD_box_RNA_helicases"/>
</dbReference>
<dbReference type="Gene3D" id="3.40.50.300">
    <property type="entry name" value="P-loop containing nucleotide triphosphate hydrolases"/>
    <property type="match status" value="2"/>
</dbReference>
<feature type="region of interest" description="Disordered" evidence="6">
    <location>
        <begin position="384"/>
        <end position="445"/>
    </location>
</feature>
<sequence>MDNMERPESFIELGIQAELVEALAKEGIVQPTEIQKITIPLILSNRDVAGQSETGSGKTLAYLLPVVQKIDHNKRENQVLILTPTHELALQVQRQIQDLSRHLAAMITSAAIIGNVNIARQIEKLKEKPHIIVGSAGRILELIQKRKISAQSLKTIVLDEADQLLDERNIQTVKAVLKTAYKDSQILLFSATLSQDAIGQAAGFLKDPAVQRMTMKAMVVPTIIHQHFMCEQRDKLELLRKLVRHLEPGRALIFINRTEEIEKTVERLSYHGLDAVAISGASQKENRRQAMADFRAGKTQLLVASDLAARGLDIKNITHIFNLDIPEEPQLYLHRVGRTGRAGQSGMAVSLVTQRELPLLHKIENNLKISIPLRRLSFGKVLGEEEQKGQQTKTRTKAGVGAKTETKGKTKIEAKAKAKTEAKAKAKTGTKAKTKPHKSKSQLYK</sequence>
<dbReference type="SUPFAM" id="SSF52540">
    <property type="entry name" value="P-loop containing nucleoside triphosphate hydrolases"/>
    <property type="match status" value="1"/>
</dbReference>
<evidence type="ECO:0000256" key="4">
    <source>
        <dbReference type="ARBA" id="ARBA00022840"/>
    </source>
</evidence>
<keyword evidence="11" id="KW-1185">Reference proteome</keyword>
<evidence type="ECO:0000256" key="3">
    <source>
        <dbReference type="ARBA" id="ARBA00022806"/>
    </source>
</evidence>
<dbReference type="GO" id="GO:0005829">
    <property type="term" value="C:cytosol"/>
    <property type="evidence" value="ECO:0007669"/>
    <property type="project" value="TreeGrafter"/>
</dbReference>
<dbReference type="GO" id="GO:0016787">
    <property type="term" value="F:hydrolase activity"/>
    <property type="evidence" value="ECO:0007669"/>
    <property type="project" value="UniProtKB-KW"/>
</dbReference>
<accession>A0A1M7UWN0</accession>
<evidence type="ECO:0000256" key="5">
    <source>
        <dbReference type="PROSITE-ProRule" id="PRU00552"/>
    </source>
</evidence>